<dbReference type="RefSeq" id="WP_344256187.1">
    <property type="nucleotide sequence ID" value="NZ_BAAARE010000015.1"/>
</dbReference>
<name>A0ABN3M1D7_9MICO</name>
<sequence length="324" mass="35009">MALTETALALARTQCGVLTRAQLLASGVSRETLRWRVGRDWRLLLPGIYVLQTGLPTEEQRLVAAQLFGGDGAWLAGSTAAALHGLRACQVRFPIRVLVPAPRRSRRVAWVDIRSTTLLGEPLVPRGSLRLGCLARAVVDAAVETPDDRSARALVIEAVQRRLVRLDDLEHWVDARGRQHSRRLRRVLAEVAAGAWSAPEADLLALLRTSDRLPEPMANPVLTGPDGRVLTSPDVWLDDVGMAVLVQSRAFHADGLAWDDTVEQASDLSAARVVVVGVTPSALARDPMAQLVRIELAHAEAARTGTRAPVTATERPTLPLGRAG</sequence>
<dbReference type="Proteomes" id="UP001500730">
    <property type="component" value="Unassembled WGS sequence"/>
</dbReference>
<organism evidence="2 3">
    <name type="scientific">Terrabacter carboxydivorans</name>
    <dbReference type="NCBI Taxonomy" id="619730"/>
    <lineage>
        <taxon>Bacteria</taxon>
        <taxon>Bacillati</taxon>
        <taxon>Actinomycetota</taxon>
        <taxon>Actinomycetes</taxon>
        <taxon>Micrococcales</taxon>
        <taxon>Intrasporangiaceae</taxon>
        <taxon>Terrabacter</taxon>
    </lineage>
</organism>
<comment type="caution">
    <text evidence="2">The sequence shown here is derived from an EMBL/GenBank/DDBJ whole genome shotgun (WGS) entry which is preliminary data.</text>
</comment>
<gene>
    <name evidence="2" type="ORF">GCM10009858_33780</name>
</gene>
<feature type="region of interest" description="Disordered" evidence="1">
    <location>
        <begin position="303"/>
        <end position="324"/>
    </location>
</feature>
<keyword evidence="3" id="KW-1185">Reference proteome</keyword>
<reference evidence="2 3" key="1">
    <citation type="journal article" date="2019" name="Int. J. Syst. Evol. Microbiol.">
        <title>The Global Catalogue of Microorganisms (GCM) 10K type strain sequencing project: providing services to taxonomists for standard genome sequencing and annotation.</title>
        <authorList>
            <consortium name="The Broad Institute Genomics Platform"/>
            <consortium name="The Broad Institute Genome Sequencing Center for Infectious Disease"/>
            <person name="Wu L."/>
            <person name="Ma J."/>
        </authorList>
    </citation>
    <scope>NUCLEOTIDE SEQUENCE [LARGE SCALE GENOMIC DNA]</scope>
    <source>
        <strain evidence="2 3">JCM 16259</strain>
    </source>
</reference>
<accession>A0ABN3M1D7</accession>
<evidence type="ECO:0000313" key="3">
    <source>
        <dbReference type="Proteomes" id="UP001500730"/>
    </source>
</evidence>
<proteinExistence type="predicted"/>
<evidence type="ECO:0000256" key="1">
    <source>
        <dbReference type="SAM" id="MobiDB-lite"/>
    </source>
</evidence>
<protein>
    <submittedName>
        <fullName evidence="2">DUF559 domain-containing protein</fullName>
    </submittedName>
</protein>
<dbReference type="EMBL" id="BAAARE010000015">
    <property type="protein sequence ID" value="GAA2492997.1"/>
    <property type="molecule type" value="Genomic_DNA"/>
</dbReference>
<evidence type="ECO:0000313" key="2">
    <source>
        <dbReference type="EMBL" id="GAA2492997.1"/>
    </source>
</evidence>